<organism evidence="1">
    <name type="scientific">Myoviridae sp. ctqEN1</name>
    <dbReference type="NCBI Taxonomy" id="2827709"/>
    <lineage>
        <taxon>Viruses</taxon>
        <taxon>Duplodnaviria</taxon>
        <taxon>Heunggongvirae</taxon>
        <taxon>Uroviricota</taxon>
        <taxon>Caudoviricetes</taxon>
    </lineage>
</organism>
<reference evidence="1" key="1">
    <citation type="journal article" date="2021" name="Proc. Natl. Acad. Sci. U.S.A.">
        <title>A Catalog of Tens of Thousands of Viruses from Human Metagenomes Reveals Hidden Associations with Chronic Diseases.</title>
        <authorList>
            <person name="Tisza M.J."/>
            <person name="Buck C.B."/>
        </authorList>
    </citation>
    <scope>NUCLEOTIDE SEQUENCE</scope>
    <source>
        <strain evidence="1">CtqEN1</strain>
    </source>
</reference>
<sequence>MNREIKIMTKFKKGDYVQDLQGNVYEVQDVDSNPCEMPYRLKAVKRAIAEVTKTTPSAYEGYFGFAHVGDKQWVYTGEAMQKNARRFGEDFSDVLTTDDLALFDPQAVKQFKEVRYFEGDVWEDQDGNQFKVLENCTYGDASCKVKLIKRVTDRIIVGSCFYEDNFEFAWCAVDRHVYEVLIHEDEVFMCEMMPVYINNNARTIQNTKPEDQQEAKSKLLELVKQMQTTAEPDASFKDRMKQKATKAKVQHALEVIEQAANRGEFSIFIPNGIFIREELEAYGLTVNGDVVTWA</sequence>
<dbReference type="EMBL" id="BK032535">
    <property type="protein sequence ID" value="DAF46331.1"/>
    <property type="molecule type" value="Genomic_DNA"/>
</dbReference>
<name>A0A8S5S692_9CAUD</name>
<proteinExistence type="predicted"/>
<protein>
    <submittedName>
        <fullName evidence="1">Uncharacterized protein</fullName>
    </submittedName>
</protein>
<evidence type="ECO:0000313" key="1">
    <source>
        <dbReference type="EMBL" id="DAF46331.1"/>
    </source>
</evidence>
<accession>A0A8S5S692</accession>